<dbReference type="RefSeq" id="WP_109038611.1">
    <property type="nucleotide sequence ID" value="NZ_CP029211.1"/>
</dbReference>
<evidence type="ECO:0000313" key="7">
    <source>
        <dbReference type="EMBL" id="AWI55501.1"/>
    </source>
</evidence>
<dbReference type="Gene3D" id="1.10.760.10">
    <property type="entry name" value="Cytochrome c-like domain"/>
    <property type="match status" value="1"/>
</dbReference>
<keyword evidence="7" id="KW-0614">Plasmid</keyword>
<dbReference type="EMBL" id="CP029211">
    <property type="protein sequence ID" value="AWI55501.1"/>
    <property type="molecule type" value="Genomic_DNA"/>
</dbReference>
<evidence type="ECO:0000256" key="2">
    <source>
        <dbReference type="ARBA" id="ARBA00022723"/>
    </source>
</evidence>
<keyword evidence="2 4" id="KW-0479">Metal-binding</keyword>
<reference evidence="7 8" key="1">
    <citation type="submission" date="2018-05" db="EMBL/GenBank/DDBJ databases">
        <title>complete genome sequence of Aquabacterium olei NBRC 110486.</title>
        <authorList>
            <person name="Tang B."/>
            <person name="Chang J."/>
            <person name="Zhang L."/>
            <person name="Yang H."/>
        </authorList>
    </citation>
    <scope>NUCLEOTIDE SEQUENCE [LARGE SCALE GENOMIC DNA]</scope>
    <source>
        <strain evidence="7 8">NBRC 110486</strain>
        <plasmid evidence="8">Plasmid ptb101</plasmid>
    </source>
</reference>
<evidence type="ECO:0000259" key="6">
    <source>
        <dbReference type="PROSITE" id="PS51007"/>
    </source>
</evidence>
<evidence type="ECO:0000313" key="8">
    <source>
        <dbReference type="Proteomes" id="UP000244892"/>
    </source>
</evidence>
<dbReference type="GO" id="GO:0046872">
    <property type="term" value="F:metal ion binding"/>
    <property type="evidence" value="ECO:0007669"/>
    <property type="project" value="UniProtKB-KW"/>
</dbReference>
<protein>
    <submittedName>
        <fullName evidence="7">Cytochrome C</fullName>
    </submittedName>
</protein>
<dbReference type="SUPFAM" id="SSF46626">
    <property type="entry name" value="Cytochrome c"/>
    <property type="match status" value="1"/>
</dbReference>
<proteinExistence type="predicted"/>
<dbReference type="PROSITE" id="PS51007">
    <property type="entry name" value="CYTC"/>
    <property type="match status" value="1"/>
</dbReference>
<feature type="signal peptide" evidence="5">
    <location>
        <begin position="1"/>
        <end position="27"/>
    </location>
</feature>
<organism evidence="7 8">
    <name type="scientific">Aquabacterium olei</name>
    <dbReference type="NCBI Taxonomy" id="1296669"/>
    <lineage>
        <taxon>Bacteria</taxon>
        <taxon>Pseudomonadati</taxon>
        <taxon>Pseudomonadota</taxon>
        <taxon>Betaproteobacteria</taxon>
        <taxon>Burkholderiales</taxon>
        <taxon>Aquabacterium</taxon>
    </lineage>
</organism>
<dbReference type="Pfam" id="PF13442">
    <property type="entry name" value="Cytochrome_CBB3"/>
    <property type="match status" value="1"/>
</dbReference>
<keyword evidence="8" id="KW-1185">Reference proteome</keyword>
<feature type="domain" description="Cytochrome c" evidence="6">
    <location>
        <begin position="61"/>
        <end position="157"/>
    </location>
</feature>
<evidence type="ECO:0000256" key="3">
    <source>
        <dbReference type="ARBA" id="ARBA00023004"/>
    </source>
</evidence>
<geneLocation type="plasmid" evidence="8">
    <name>ptb101</name>
</geneLocation>
<sequence length="163" mass="17510">MSVNASHPLSRCGALLMTAIMSGLVCAAPGPVLPFFDATTLPAVAAGSEPNPYRNHEARARIVEVGRTVYNQSCAVCHGADATRMGPAPSLRAVGRFCLRITETSLKSRCVADADHYFYKSVMEGKVKLGVTHMPAWRDVLSSEAVWAVRTFLEAPPPAEQKP</sequence>
<dbReference type="Proteomes" id="UP000244892">
    <property type="component" value="Plasmid pTB101"/>
</dbReference>
<dbReference type="KEGG" id="aon:DEH84_18110"/>
<dbReference type="InterPro" id="IPR009056">
    <property type="entry name" value="Cyt_c-like_dom"/>
</dbReference>
<name>A0A2U8FWS1_9BURK</name>
<keyword evidence="1 4" id="KW-0349">Heme</keyword>
<evidence type="ECO:0000256" key="5">
    <source>
        <dbReference type="SAM" id="SignalP"/>
    </source>
</evidence>
<evidence type="ECO:0000256" key="4">
    <source>
        <dbReference type="PROSITE-ProRule" id="PRU00433"/>
    </source>
</evidence>
<feature type="chain" id="PRO_5016151513" evidence="5">
    <location>
        <begin position="28"/>
        <end position="163"/>
    </location>
</feature>
<keyword evidence="5" id="KW-0732">Signal</keyword>
<gene>
    <name evidence="7" type="ORF">DEH84_18110</name>
</gene>
<keyword evidence="3 4" id="KW-0408">Iron</keyword>
<dbReference type="InterPro" id="IPR036909">
    <property type="entry name" value="Cyt_c-like_dom_sf"/>
</dbReference>
<dbReference type="GO" id="GO:0020037">
    <property type="term" value="F:heme binding"/>
    <property type="evidence" value="ECO:0007669"/>
    <property type="project" value="InterPro"/>
</dbReference>
<accession>A0A2U8FWS1</accession>
<dbReference type="GO" id="GO:0009055">
    <property type="term" value="F:electron transfer activity"/>
    <property type="evidence" value="ECO:0007669"/>
    <property type="project" value="InterPro"/>
</dbReference>
<dbReference type="AlphaFoldDB" id="A0A2U8FWS1"/>
<evidence type="ECO:0000256" key="1">
    <source>
        <dbReference type="ARBA" id="ARBA00022617"/>
    </source>
</evidence>
<dbReference type="OrthoDB" id="9797504at2"/>